<gene>
    <name evidence="1" type="ORF">Slati_4540500</name>
</gene>
<reference evidence="1" key="1">
    <citation type="submission" date="2020-06" db="EMBL/GenBank/DDBJ databases">
        <authorList>
            <person name="Li T."/>
            <person name="Hu X."/>
            <person name="Zhang T."/>
            <person name="Song X."/>
            <person name="Zhang H."/>
            <person name="Dai N."/>
            <person name="Sheng W."/>
            <person name="Hou X."/>
            <person name="Wei L."/>
        </authorList>
    </citation>
    <scope>NUCLEOTIDE SEQUENCE</scope>
    <source>
        <strain evidence="1">KEN1</strain>
        <tissue evidence="1">Leaf</tissue>
    </source>
</reference>
<reference evidence="1" key="2">
    <citation type="journal article" date="2024" name="Plant">
        <title>Genomic evolution and insights into agronomic trait innovations of Sesamum species.</title>
        <authorList>
            <person name="Miao H."/>
            <person name="Wang L."/>
            <person name="Qu L."/>
            <person name="Liu H."/>
            <person name="Sun Y."/>
            <person name="Le M."/>
            <person name="Wang Q."/>
            <person name="Wei S."/>
            <person name="Zheng Y."/>
            <person name="Lin W."/>
            <person name="Duan Y."/>
            <person name="Cao H."/>
            <person name="Xiong S."/>
            <person name="Wang X."/>
            <person name="Wei L."/>
            <person name="Li C."/>
            <person name="Ma Q."/>
            <person name="Ju M."/>
            <person name="Zhao R."/>
            <person name="Li G."/>
            <person name="Mu C."/>
            <person name="Tian Q."/>
            <person name="Mei H."/>
            <person name="Zhang T."/>
            <person name="Gao T."/>
            <person name="Zhang H."/>
        </authorList>
    </citation>
    <scope>NUCLEOTIDE SEQUENCE</scope>
    <source>
        <strain evidence="1">KEN1</strain>
    </source>
</reference>
<accession>A0AAW2S276</accession>
<name>A0AAW2S276_9LAMI</name>
<dbReference type="EMBL" id="JACGWN010000101">
    <property type="protein sequence ID" value="KAL0386590.1"/>
    <property type="molecule type" value="Genomic_DNA"/>
</dbReference>
<evidence type="ECO:0000313" key="1">
    <source>
        <dbReference type="EMBL" id="KAL0386590.1"/>
    </source>
</evidence>
<protein>
    <submittedName>
        <fullName evidence="1">Uncharacterized protein</fullName>
    </submittedName>
</protein>
<proteinExistence type="predicted"/>
<comment type="caution">
    <text evidence="1">The sequence shown here is derived from an EMBL/GenBank/DDBJ whole genome shotgun (WGS) entry which is preliminary data.</text>
</comment>
<dbReference type="AlphaFoldDB" id="A0AAW2S276"/>
<organism evidence="1">
    <name type="scientific">Sesamum latifolium</name>
    <dbReference type="NCBI Taxonomy" id="2727402"/>
    <lineage>
        <taxon>Eukaryota</taxon>
        <taxon>Viridiplantae</taxon>
        <taxon>Streptophyta</taxon>
        <taxon>Embryophyta</taxon>
        <taxon>Tracheophyta</taxon>
        <taxon>Spermatophyta</taxon>
        <taxon>Magnoliopsida</taxon>
        <taxon>eudicotyledons</taxon>
        <taxon>Gunneridae</taxon>
        <taxon>Pentapetalae</taxon>
        <taxon>asterids</taxon>
        <taxon>lamiids</taxon>
        <taxon>Lamiales</taxon>
        <taxon>Pedaliaceae</taxon>
        <taxon>Sesamum</taxon>
    </lineage>
</organism>
<sequence length="125" mass="13498">MEGAVQGKVGSSRTVCAPDHIDLAQSRLGDSRTSPPCPRGRKERKIAKVIRGPSVPLPLDHGILNLSNPGAAYQESAGRSSLSNAYVLVGAEKHKRPTFYIRHKSKSLSSRSLLVLSKLSMSFCK</sequence>